<dbReference type="PANTHER" id="PTHR22990:SF15">
    <property type="entry name" value="F-BOX ONLY PROTEIN 10"/>
    <property type="match status" value="1"/>
</dbReference>
<dbReference type="Proteomes" id="UP000001880">
    <property type="component" value="Chromosome"/>
</dbReference>
<feature type="signal peptide" evidence="3">
    <location>
        <begin position="1"/>
        <end position="30"/>
    </location>
</feature>
<dbReference type="PROSITE" id="PS51257">
    <property type="entry name" value="PROKAR_LIPOPROTEIN"/>
    <property type="match status" value="1"/>
</dbReference>
<reference evidence="5 6" key="1">
    <citation type="journal article" date="2010" name="Stand. Genomic Sci.">
        <title>Complete genome sequence of Haliangium ochraceum type strain (SMP-2).</title>
        <authorList>
            <consortium name="US DOE Joint Genome Institute (JGI-PGF)"/>
            <person name="Ivanova N."/>
            <person name="Daum C."/>
            <person name="Lang E."/>
            <person name="Abt B."/>
            <person name="Kopitz M."/>
            <person name="Saunders E."/>
            <person name="Lapidus A."/>
            <person name="Lucas S."/>
            <person name="Glavina Del Rio T."/>
            <person name="Nolan M."/>
            <person name="Tice H."/>
            <person name="Copeland A."/>
            <person name="Cheng J.F."/>
            <person name="Chen F."/>
            <person name="Bruce D."/>
            <person name="Goodwin L."/>
            <person name="Pitluck S."/>
            <person name="Mavromatis K."/>
            <person name="Pati A."/>
            <person name="Mikhailova N."/>
            <person name="Chen A."/>
            <person name="Palaniappan K."/>
            <person name="Land M."/>
            <person name="Hauser L."/>
            <person name="Chang Y.J."/>
            <person name="Jeffries C.D."/>
            <person name="Detter J.C."/>
            <person name="Brettin T."/>
            <person name="Rohde M."/>
            <person name="Goker M."/>
            <person name="Bristow J."/>
            <person name="Markowitz V."/>
            <person name="Eisen J.A."/>
            <person name="Hugenholtz P."/>
            <person name="Kyrpides N.C."/>
            <person name="Klenk H.P."/>
        </authorList>
    </citation>
    <scope>NUCLEOTIDE SEQUENCE [LARGE SCALE GENOMIC DNA]</scope>
    <source>
        <strain evidence="6">DSM 14365 / CIP 107738 / JCM 11303 / AJ 13395 / SMP-2</strain>
    </source>
</reference>
<evidence type="ECO:0000256" key="2">
    <source>
        <dbReference type="SAM" id="MobiDB-lite"/>
    </source>
</evidence>
<dbReference type="STRING" id="502025.Hoch_2565"/>
<evidence type="ECO:0000313" key="5">
    <source>
        <dbReference type="EMBL" id="ACY15099.1"/>
    </source>
</evidence>
<dbReference type="EMBL" id="CP001804">
    <property type="protein sequence ID" value="ACY15099.1"/>
    <property type="molecule type" value="Genomic_DNA"/>
</dbReference>
<dbReference type="InterPro" id="IPR051550">
    <property type="entry name" value="SCF-Subunits/Alg-Epimerases"/>
</dbReference>
<dbReference type="Gene3D" id="2.160.20.10">
    <property type="entry name" value="Single-stranded right-handed beta-helix, Pectin lyase-like"/>
    <property type="match status" value="1"/>
</dbReference>
<dbReference type="eggNOG" id="COG4677">
    <property type="taxonomic scope" value="Bacteria"/>
</dbReference>
<evidence type="ECO:0000259" key="4">
    <source>
        <dbReference type="Pfam" id="PF05048"/>
    </source>
</evidence>
<evidence type="ECO:0000313" key="6">
    <source>
        <dbReference type="Proteomes" id="UP000001880"/>
    </source>
</evidence>
<dbReference type="PANTHER" id="PTHR22990">
    <property type="entry name" value="F-BOX ONLY PROTEIN"/>
    <property type="match status" value="1"/>
</dbReference>
<feature type="compositionally biased region" description="Acidic residues" evidence="2">
    <location>
        <begin position="38"/>
        <end position="55"/>
    </location>
</feature>
<dbReference type="AlphaFoldDB" id="D0LKQ1"/>
<dbReference type="InterPro" id="IPR007742">
    <property type="entry name" value="NosD_dom"/>
</dbReference>
<keyword evidence="1" id="KW-0677">Repeat</keyword>
<feature type="domain" description="Periplasmic copper-binding protein NosD beta helix" evidence="4">
    <location>
        <begin position="281"/>
        <end position="362"/>
    </location>
</feature>
<organism evidence="5 6">
    <name type="scientific">Haliangium ochraceum (strain DSM 14365 / JCM 11303 / SMP-2)</name>
    <dbReference type="NCBI Taxonomy" id="502025"/>
    <lineage>
        <taxon>Bacteria</taxon>
        <taxon>Pseudomonadati</taxon>
        <taxon>Myxococcota</taxon>
        <taxon>Polyangia</taxon>
        <taxon>Haliangiales</taxon>
        <taxon>Kofleriaceae</taxon>
        <taxon>Haliangium</taxon>
    </lineage>
</organism>
<dbReference type="InterPro" id="IPR012334">
    <property type="entry name" value="Pectin_lyas_fold"/>
</dbReference>
<evidence type="ECO:0000256" key="1">
    <source>
        <dbReference type="ARBA" id="ARBA00022737"/>
    </source>
</evidence>
<gene>
    <name evidence="5" type="ordered locus">Hoch_2565</name>
</gene>
<feature type="region of interest" description="Disordered" evidence="2">
    <location>
        <begin position="38"/>
        <end position="67"/>
    </location>
</feature>
<dbReference type="RefSeq" id="WP_012827707.1">
    <property type="nucleotide sequence ID" value="NC_013440.1"/>
</dbReference>
<dbReference type="InterPro" id="IPR011050">
    <property type="entry name" value="Pectin_lyase_fold/virulence"/>
</dbReference>
<sequence>MTYRLSSLQASSARLRAAAPLALLCSLALAGCSLYVGDDEPDPLEPEPTEPEPTEPEPSVPPTLPERLPSDPGVGVSFWLPEAVKSRPGVYVHLVWSFDGRAPRKQVFVLPEGADALSINDSDATMLVVTLFDEHGIIDTTTVTEGCPQRTWIAATKQIHEVPDDFATIQAAIDAAQPGDIVYVHSGVYREHLRMRTGVRLVGRSAESTHLVAPSGGNLIDFTEARDVVVRGFTLSGVTQATDNCDPYADAVNCGPSHFSGAIFGDGHDLDTQLASCEASAVVMHNIFSDNEGGVVLYYHAVAAFMNNLLFDATNGVIVNSHHVPTLMANNTFVDMFRGLSISRSETEVVDNIFVGMEFGFETEGVQLSDLDAMWFQCNAVDGVASPNLELGERDNDAVEVGFRDALSNDYRLDPDSQVASTYCTPDFAEYEHDRTPGAYGGPLGNWYQRPNELEHLRELLGVY</sequence>
<name>D0LKQ1_HALO1</name>
<keyword evidence="6" id="KW-1185">Reference proteome</keyword>
<evidence type="ECO:0000256" key="3">
    <source>
        <dbReference type="SAM" id="SignalP"/>
    </source>
</evidence>
<dbReference type="HOGENOM" id="CLU_588967_0_0_7"/>
<proteinExistence type="predicted"/>
<dbReference type="OrthoDB" id="5522195at2"/>
<accession>D0LKQ1</accession>
<keyword evidence="3" id="KW-0732">Signal</keyword>
<dbReference type="Pfam" id="PF05048">
    <property type="entry name" value="NosD"/>
    <property type="match status" value="1"/>
</dbReference>
<protein>
    <recommendedName>
        <fullName evidence="4">Periplasmic copper-binding protein NosD beta helix domain-containing protein</fullName>
    </recommendedName>
</protein>
<feature type="chain" id="PRO_5003011335" description="Periplasmic copper-binding protein NosD beta helix domain-containing protein" evidence="3">
    <location>
        <begin position="31"/>
        <end position="464"/>
    </location>
</feature>
<dbReference type="SUPFAM" id="SSF51126">
    <property type="entry name" value="Pectin lyase-like"/>
    <property type="match status" value="1"/>
</dbReference>
<dbReference type="KEGG" id="hoh:Hoch_2565"/>